<evidence type="ECO:0000313" key="2">
    <source>
        <dbReference type="EMBL" id="EDL91474.1"/>
    </source>
</evidence>
<organism evidence="2 3">
    <name type="scientific">Rattus norvegicus</name>
    <name type="common">Rat</name>
    <dbReference type="NCBI Taxonomy" id="10116"/>
    <lineage>
        <taxon>Eukaryota</taxon>
        <taxon>Metazoa</taxon>
        <taxon>Chordata</taxon>
        <taxon>Craniata</taxon>
        <taxon>Vertebrata</taxon>
        <taxon>Euteleostomi</taxon>
        <taxon>Mammalia</taxon>
        <taxon>Eutheria</taxon>
        <taxon>Euarchontoglires</taxon>
        <taxon>Glires</taxon>
        <taxon>Rodentia</taxon>
        <taxon>Myomorpha</taxon>
        <taxon>Muroidea</taxon>
        <taxon>Muridae</taxon>
        <taxon>Murinae</taxon>
        <taxon>Rattus</taxon>
    </lineage>
</organism>
<evidence type="ECO:0000256" key="1">
    <source>
        <dbReference type="SAM" id="MobiDB-lite"/>
    </source>
</evidence>
<feature type="region of interest" description="Disordered" evidence="1">
    <location>
        <begin position="1"/>
        <end position="42"/>
    </location>
</feature>
<feature type="compositionally biased region" description="Low complexity" evidence="1">
    <location>
        <begin position="1"/>
        <end position="16"/>
    </location>
</feature>
<dbReference type="AlphaFoldDB" id="A6IBK6"/>
<sequence>MSQTASSPDLLSSPAPNLGIRFGSTESRVADLPTKTQGTNQG</sequence>
<gene>
    <name evidence="2" type="ORF">rCG_56388</name>
</gene>
<proteinExistence type="predicted"/>
<name>A6IBK6_RAT</name>
<reference evidence="3" key="1">
    <citation type="submission" date="2005-09" db="EMBL/GenBank/DDBJ databases">
        <authorList>
            <person name="Mural R.J."/>
            <person name="Li P.W."/>
            <person name="Adams M.D."/>
            <person name="Amanatides P.G."/>
            <person name="Baden-Tillson H."/>
            <person name="Barnstead M."/>
            <person name="Chin S.H."/>
            <person name="Dew I."/>
            <person name="Evans C.A."/>
            <person name="Ferriera S."/>
            <person name="Flanigan M."/>
            <person name="Fosler C."/>
            <person name="Glodek A."/>
            <person name="Gu Z."/>
            <person name="Holt R.A."/>
            <person name="Jennings D."/>
            <person name="Kraft C.L."/>
            <person name="Lu F."/>
            <person name="Nguyen T."/>
            <person name="Nusskern D.R."/>
            <person name="Pfannkoch C.M."/>
            <person name="Sitter C."/>
            <person name="Sutton G.G."/>
            <person name="Venter J.C."/>
            <person name="Wang Z."/>
            <person name="Woodage T."/>
            <person name="Zheng X.H."/>
            <person name="Zhong F."/>
        </authorList>
    </citation>
    <scope>NUCLEOTIDE SEQUENCE [LARGE SCALE GENOMIC DNA]</scope>
    <source>
        <strain>BN</strain>
        <strain evidence="3">Sprague-Dawley</strain>
    </source>
</reference>
<dbReference type="Proteomes" id="UP000234681">
    <property type="component" value="Chromosome 4"/>
</dbReference>
<protein>
    <submittedName>
        <fullName evidence="2">RCG56388</fullName>
    </submittedName>
</protein>
<dbReference type="EMBL" id="CH473957">
    <property type="protein sequence ID" value="EDL91474.1"/>
    <property type="molecule type" value="Genomic_DNA"/>
</dbReference>
<evidence type="ECO:0000313" key="3">
    <source>
        <dbReference type="Proteomes" id="UP000234681"/>
    </source>
</evidence>
<accession>A6IBK6</accession>